<name>A0A819LBF9_9BILA</name>
<feature type="compositionally biased region" description="Low complexity" evidence="1">
    <location>
        <begin position="209"/>
        <end position="218"/>
    </location>
</feature>
<comment type="caution">
    <text evidence="2">The sequence shown here is derived from an EMBL/GenBank/DDBJ whole genome shotgun (WGS) entry which is preliminary data.</text>
</comment>
<reference evidence="2" key="1">
    <citation type="submission" date="2021-02" db="EMBL/GenBank/DDBJ databases">
        <authorList>
            <person name="Nowell W R."/>
        </authorList>
    </citation>
    <scope>NUCLEOTIDE SEQUENCE</scope>
</reference>
<organism evidence="2 3">
    <name type="scientific">Rotaria sordida</name>
    <dbReference type="NCBI Taxonomy" id="392033"/>
    <lineage>
        <taxon>Eukaryota</taxon>
        <taxon>Metazoa</taxon>
        <taxon>Spiralia</taxon>
        <taxon>Gnathifera</taxon>
        <taxon>Rotifera</taxon>
        <taxon>Eurotatoria</taxon>
        <taxon>Bdelloidea</taxon>
        <taxon>Philodinida</taxon>
        <taxon>Philodinidae</taxon>
        <taxon>Rotaria</taxon>
    </lineage>
</organism>
<feature type="compositionally biased region" description="Polar residues" evidence="1">
    <location>
        <begin position="271"/>
        <end position="291"/>
    </location>
</feature>
<feature type="region of interest" description="Disordered" evidence="1">
    <location>
        <begin position="202"/>
        <end position="291"/>
    </location>
</feature>
<proteinExistence type="predicted"/>
<accession>A0A819LBF9</accession>
<protein>
    <submittedName>
        <fullName evidence="2">Uncharacterized protein</fullName>
    </submittedName>
</protein>
<evidence type="ECO:0000313" key="2">
    <source>
        <dbReference type="EMBL" id="CAF3958721.1"/>
    </source>
</evidence>
<dbReference type="Proteomes" id="UP000663823">
    <property type="component" value="Unassembled WGS sequence"/>
</dbReference>
<feature type="non-terminal residue" evidence="2">
    <location>
        <position position="447"/>
    </location>
</feature>
<feature type="compositionally biased region" description="Low complexity" evidence="1">
    <location>
        <begin position="136"/>
        <end position="164"/>
    </location>
</feature>
<feature type="region of interest" description="Disordered" evidence="1">
    <location>
        <begin position="132"/>
        <end position="164"/>
    </location>
</feature>
<dbReference type="EMBL" id="CAJOAX010005741">
    <property type="protein sequence ID" value="CAF3958721.1"/>
    <property type="molecule type" value="Genomic_DNA"/>
</dbReference>
<feature type="compositionally biased region" description="Polar residues" evidence="1">
    <location>
        <begin position="226"/>
        <end position="263"/>
    </location>
</feature>
<gene>
    <name evidence="2" type="ORF">OTI717_LOCUS26785</name>
</gene>
<sequence length="447" mass="51120">MFRQWKNRLQCSNTHQTYLSIDNELENVYHKLDKLFNENLLLKIQIDKLEGRHEHWIMNEQIYLLKRIEKLENENCQLREIYQTYQIQNEKCIRSITDLIIKILLTQQDNSEHITNNKSICSHQQSMIVEDQDQKTTNQSSGLNNTSSTLTTIKSKSNKSSTSSTNKLYFVLNNEKTSVKSIQNNCHSSKINIIPIDDSHHKQQLSTLNKNQQQTKTTYSNHEKSSIQTSNRTTTSISKPSRIPTTTANNRQRPPIPSITNQKTIHKSSRPPFTSTKPTESFPSVRITSTRPQSGSIITKITTTNNNKTPISSVVRQPAHVLIAEQQNNNTPPPPTIVLPSSSIINNGQHVLFSKDTVKRIRPVRSHELKLFSNHLTPEILSQTNESLSTLTPSSLESIINNKSIDNQLQKTNNNNTNLSSNISSDMRDFSEDSLNEHEHIQRLLKQ</sequence>
<dbReference type="AlphaFoldDB" id="A0A819LBF9"/>
<evidence type="ECO:0000313" key="3">
    <source>
        <dbReference type="Proteomes" id="UP000663823"/>
    </source>
</evidence>
<evidence type="ECO:0000256" key="1">
    <source>
        <dbReference type="SAM" id="MobiDB-lite"/>
    </source>
</evidence>